<feature type="non-terminal residue" evidence="2">
    <location>
        <position position="1"/>
    </location>
</feature>
<sequence length="359" mass="40311">MRLCLQDWIIGHPRNPYATLPEERERTPSNLAPPEKPAPSKSKQQWHLCIIMFLGLVGEGLANSDHHPYQPHTWIFCNMDGSVIAQAETNAPSFVVNLNNIFYPQGVGQHVYWGTYWCPSSNPGKSYCNYPGYLFCGYWGCETIVTSNRWALIKKDKVLEVNYCPRGCETPTFNSDGMIKKKGSCIHLNVTVLQPQDKSLSFGKMWSVFLHKWGTDWSTVVQITRVFSQPYVAIGPKKALVQDQNKNKGAINPQVTSLVNPTSKSGILSLLSTTLTYLRNTPKVTPYDLFHRMLKAIFLSLNASEPNLTSSCWLCYDANPPFYEGVALDSPFNYSSGSSPQQCLRNTPRKGITLEQVSS</sequence>
<comment type="caution">
    <text evidence="2">The sequence shown here is derived from an EMBL/GenBank/DDBJ whole genome shotgun (WGS) entry which is preliminary data.</text>
</comment>
<reference evidence="2 3" key="1">
    <citation type="submission" date="2019-09" db="EMBL/GenBank/DDBJ databases">
        <title>Bird 10,000 Genomes (B10K) Project - Family phase.</title>
        <authorList>
            <person name="Zhang G."/>
        </authorList>
    </citation>
    <scope>NUCLEOTIDE SEQUENCE [LARGE SCALE GENOMIC DNA]</scope>
    <source>
        <strain evidence="2">B10K-DU-001-77</strain>
        <tissue evidence="2">Muscle</tissue>
    </source>
</reference>
<feature type="non-terminal residue" evidence="2">
    <location>
        <position position="359"/>
    </location>
</feature>
<feature type="region of interest" description="Disordered" evidence="1">
    <location>
        <begin position="16"/>
        <end position="41"/>
    </location>
</feature>
<dbReference type="Gene3D" id="3.90.310.10">
    <property type="entry name" value="ENV polyprotein, receptor-binding domain"/>
    <property type="match status" value="1"/>
</dbReference>
<organism evidence="2 3">
    <name type="scientific">Cinclus mexicanus</name>
    <name type="common">American dipper</name>
    <dbReference type="NCBI Taxonomy" id="161649"/>
    <lineage>
        <taxon>Eukaryota</taxon>
        <taxon>Metazoa</taxon>
        <taxon>Chordata</taxon>
        <taxon>Craniata</taxon>
        <taxon>Vertebrata</taxon>
        <taxon>Euteleostomi</taxon>
        <taxon>Archelosauria</taxon>
        <taxon>Archosauria</taxon>
        <taxon>Dinosauria</taxon>
        <taxon>Saurischia</taxon>
        <taxon>Theropoda</taxon>
        <taxon>Coelurosauria</taxon>
        <taxon>Aves</taxon>
        <taxon>Neognathae</taxon>
        <taxon>Neoaves</taxon>
        <taxon>Telluraves</taxon>
        <taxon>Australaves</taxon>
        <taxon>Passeriformes</taxon>
        <taxon>Cinclidae</taxon>
        <taxon>Cinclus</taxon>
    </lineage>
</organism>
<dbReference type="EMBL" id="VWYM01021610">
    <property type="protein sequence ID" value="NXR26771.1"/>
    <property type="molecule type" value="Genomic_DNA"/>
</dbReference>
<dbReference type="AlphaFoldDB" id="A0A7L2JXU7"/>
<evidence type="ECO:0000256" key="1">
    <source>
        <dbReference type="SAM" id="MobiDB-lite"/>
    </source>
</evidence>
<dbReference type="InterPro" id="IPR018154">
    <property type="entry name" value="TLV/ENV_coat_polyprotein"/>
</dbReference>
<accession>A0A7L2JXU7</accession>
<dbReference type="Pfam" id="PF00429">
    <property type="entry name" value="TLV_coat"/>
    <property type="match status" value="1"/>
</dbReference>
<protein>
    <submittedName>
        <fullName evidence="2">ENV2 protein</fullName>
    </submittedName>
</protein>
<evidence type="ECO:0000313" key="3">
    <source>
        <dbReference type="Proteomes" id="UP000590623"/>
    </source>
</evidence>
<proteinExistence type="predicted"/>
<keyword evidence="3" id="KW-1185">Reference proteome</keyword>
<gene>
    <name evidence="2" type="primary">Fv4_2</name>
    <name evidence="2" type="ORF">CINMEX_R14595</name>
</gene>
<dbReference type="InterPro" id="IPR008981">
    <property type="entry name" value="FMuLV_rcpt-bd"/>
</dbReference>
<name>A0A7L2JXU7_CINMU</name>
<evidence type="ECO:0000313" key="2">
    <source>
        <dbReference type="EMBL" id="NXR26771.1"/>
    </source>
</evidence>
<dbReference type="SUPFAM" id="SSF49830">
    <property type="entry name" value="ENV polyprotein, receptor-binding domain"/>
    <property type="match status" value="1"/>
</dbReference>
<dbReference type="OrthoDB" id="9306952at2759"/>
<dbReference type="Proteomes" id="UP000590623">
    <property type="component" value="Unassembled WGS sequence"/>
</dbReference>